<comment type="similarity">
    <text evidence="2 6">Belongs to the SurE nucleotidase family.</text>
</comment>
<dbReference type="STRING" id="1121442.SAMN02745702_00180"/>
<dbReference type="SUPFAM" id="SSF64167">
    <property type="entry name" value="SurE-like"/>
    <property type="match status" value="1"/>
</dbReference>
<evidence type="ECO:0000256" key="5">
    <source>
        <dbReference type="ARBA" id="ARBA00022801"/>
    </source>
</evidence>
<dbReference type="NCBIfam" id="TIGR00087">
    <property type="entry name" value="surE"/>
    <property type="match status" value="1"/>
</dbReference>
<protein>
    <recommendedName>
        <fullName evidence="6">5'-nucleotidase SurE</fullName>
        <ecNumber evidence="6">3.1.3.5</ecNumber>
    </recommendedName>
    <alternativeName>
        <fullName evidence="6">Nucleoside 5'-monophosphate phosphohydrolase</fullName>
    </alternativeName>
</protein>
<dbReference type="Gene3D" id="3.40.1210.10">
    <property type="entry name" value="Survival protein SurE-like phosphatase/nucleotidase"/>
    <property type="match status" value="1"/>
</dbReference>
<dbReference type="InterPro" id="IPR030048">
    <property type="entry name" value="SurE"/>
</dbReference>
<dbReference type="Proteomes" id="UP000189733">
    <property type="component" value="Unassembled WGS sequence"/>
</dbReference>
<dbReference type="GO" id="GO:0046872">
    <property type="term" value="F:metal ion binding"/>
    <property type="evidence" value="ECO:0007669"/>
    <property type="project" value="UniProtKB-UniRule"/>
</dbReference>
<organism evidence="8 9">
    <name type="scientific">Desulfobaculum bizertense DSM 18034</name>
    <dbReference type="NCBI Taxonomy" id="1121442"/>
    <lineage>
        <taxon>Bacteria</taxon>
        <taxon>Pseudomonadati</taxon>
        <taxon>Thermodesulfobacteriota</taxon>
        <taxon>Desulfovibrionia</taxon>
        <taxon>Desulfovibrionales</taxon>
        <taxon>Desulfovibrionaceae</taxon>
        <taxon>Desulfobaculum</taxon>
    </lineage>
</organism>
<comment type="catalytic activity">
    <reaction evidence="1 6">
        <text>a ribonucleoside 5'-phosphate + H2O = a ribonucleoside + phosphate</text>
        <dbReference type="Rhea" id="RHEA:12484"/>
        <dbReference type="ChEBI" id="CHEBI:15377"/>
        <dbReference type="ChEBI" id="CHEBI:18254"/>
        <dbReference type="ChEBI" id="CHEBI:43474"/>
        <dbReference type="ChEBI" id="CHEBI:58043"/>
        <dbReference type="EC" id="3.1.3.5"/>
    </reaction>
</comment>
<feature type="binding site" evidence="6">
    <location>
        <position position="9"/>
    </location>
    <ligand>
        <name>a divalent metal cation</name>
        <dbReference type="ChEBI" id="CHEBI:60240"/>
    </ligand>
</feature>
<comment type="cofactor">
    <cofactor evidence="6">
        <name>a divalent metal cation</name>
        <dbReference type="ChEBI" id="CHEBI:60240"/>
    </cofactor>
    <text evidence="6">Binds 1 divalent metal cation per subunit.</text>
</comment>
<dbReference type="InterPro" id="IPR036523">
    <property type="entry name" value="SurE-like_sf"/>
</dbReference>
<evidence type="ECO:0000256" key="3">
    <source>
        <dbReference type="ARBA" id="ARBA00022723"/>
    </source>
</evidence>
<dbReference type="HAMAP" id="MF_00060">
    <property type="entry name" value="SurE"/>
    <property type="match status" value="1"/>
</dbReference>
<dbReference type="InterPro" id="IPR002828">
    <property type="entry name" value="SurE-like_Pase/nucleotidase"/>
</dbReference>
<evidence type="ECO:0000256" key="1">
    <source>
        <dbReference type="ARBA" id="ARBA00000815"/>
    </source>
</evidence>
<feature type="domain" description="Survival protein SurE-like phosphatase/nucleotidase" evidence="7">
    <location>
        <begin position="3"/>
        <end position="187"/>
    </location>
</feature>
<name>A0A1T4VF86_9BACT</name>
<dbReference type="EC" id="3.1.3.5" evidence="6"/>
<comment type="subcellular location">
    <subcellularLocation>
        <location evidence="6">Cytoplasm</location>
    </subcellularLocation>
</comment>
<dbReference type="RefSeq" id="WP_078683506.1">
    <property type="nucleotide sequence ID" value="NZ_FUYA01000001.1"/>
</dbReference>
<keyword evidence="9" id="KW-1185">Reference proteome</keyword>
<dbReference type="AlphaFoldDB" id="A0A1T4VF86"/>
<dbReference type="GO" id="GO:0008253">
    <property type="term" value="F:5'-nucleotidase activity"/>
    <property type="evidence" value="ECO:0007669"/>
    <property type="project" value="UniProtKB-UniRule"/>
</dbReference>
<dbReference type="PANTHER" id="PTHR30457">
    <property type="entry name" value="5'-NUCLEOTIDASE SURE"/>
    <property type="match status" value="1"/>
</dbReference>
<evidence type="ECO:0000313" key="8">
    <source>
        <dbReference type="EMBL" id="SKA63610.1"/>
    </source>
</evidence>
<keyword evidence="5 6" id="KW-0378">Hydrolase</keyword>
<dbReference type="EMBL" id="FUYA01000001">
    <property type="protein sequence ID" value="SKA63610.1"/>
    <property type="molecule type" value="Genomic_DNA"/>
</dbReference>
<keyword evidence="4 6" id="KW-0547">Nucleotide-binding</keyword>
<evidence type="ECO:0000313" key="9">
    <source>
        <dbReference type="Proteomes" id="UP000189733"/>
    </source>
</evidence>
<evidence type="ECO:0000259" key="7">
    <source>
        <dbReference type="Pfam" id="PF01975"/>
    </source>
</evidence>
<sequence length="252" mass="27467">MRILLTNDDGIQAVGLRTLYRALSEAGHDVHVVAPATEQSAVGHAITIAMPLKVKKFHENGFRGVGVYGTPADCVKLGLSTEVGGEKPDLVVSGINSGCNVGVDIIYSGTVSAATEGALNGIPSLAVSYDDWTPDDLSGQARWVCGFVERMDWQALPPETLLNLNFPKGSVEQAKELKLCPQTKIPYKDGYQRREDPRGQEYYWLEGEIPFERVSPYTDRALLSQGHITLTPLKFSLTDSAMLETLNSMGIR</sequence>
<feature type="binding site" evidence="6">
    <location>
        <position position="96"/>
    </location>
    <ligand>
        <name>a divalent metal cation</name>
        <dbReference type="ChEBI" id="CHEBI:60240"/>
    </ligand>
</feature>
<dbReference type="GO" id="GO:0000166">
    <property type="term" value="F:nucleotide binding"/>
    <property type="evidence" value="ECO:0007669"/>
    <property type="project" value="UniProtKB-KW"/>
</dbReference>
<feature type="binding site" evidence="6">
    <location>
        <position position="8"/>
    </location>
    <ligand>
        <name>a divalent metal cation</name>
        <dbReference type="ChEBI" id="CHEBI:60240"/>
    </ligand>
</feature>
<reference evidence="8 9" key="1">
    <citation type="submission" date="2017-02" db="EMBL/GenBank/DDBJ databases">
        <authorList>
            <person name="Peterson S.W."/>
        </authorList>
    </citation>
    <scope>NUCLEOTIDE SEQUENCE [LARGE SCALE GENOMIC DNA]</scope>
    <source>
        <strain evidence="8 9">DSM 18034</strain>
    </source>
</reference>
<accession>A0A1T4VF86</accession>
<evidence type="ECO:0000256" key="2">
    <source>
        <dbReference type="ARBA" id="ARBA00011062"/>
    </source>
</evidence>
<dbReference type="NCBIfam" id="NF001490">
    <property type="entry name" value="PRK00346.1-4"/>
    <property type="match status" value="1"/>
</dbReference>
<dbReference type="GO" id="GO:0005737">
    <property type="term" value="C:cytoplasm"/>
    <property type="evidence" value="ECO:0007669"/>
    <property type="project" value="UniProtKB-SubCell"/>
</dbReference>
<dbReference type="OrthoDB" id="9780815at2"/>
<evidence type="ECO:0000256" key="6">
    <source>
        <dbReference type="HAMAP-Rule" id="MF_00060"/>
    </source>
</evidence>
<gene>
    <name evidence="6" type="primary">surE</name>
    <name evidence="8" type="ORF">SAMN02745702_00180</name>
</gene>
<keyword evidence="6" id="KW-0963">Cytoplasm</keyword>
<feature type="binding site" evidence="6">
    <location>
        <position position="40"/>
    </location>
    <ligand>
        <name>a divalent metal cation</name>
        <dbReference type="ChEBI" id="CHEBI:60240"/>
    </ligand>
</feature>
<dbReference type="Pfam" id="PF01975">
    <property type="entry name" value="SurE"/>
    <property type="match status" value="1"/>
</dbReference>
<comment type="function">
    <text evidence="6">Nucleotidase that shows phosphatase activity on nucleoside 5'-monophosphates.</text>
</comment>
<proteinExistence type="inferred from homology"/>
<evidence type="ECO:0000256" key="4">
    <source>
        <dbReference type="ARBA" id="ARBA00022741"/>
    </source>
</evidence>
<dbReference type="PANTHER" id="PTHR30457:SF0">
    <property type="entry name" value="PHOSPHATASE, PUTATIVE (AFU_ORTHOLOGUE AFUA_4G01070)-RELATED"/>
    <property type="match status" value="1"/>
</dbReference>
<keyword evidence="3 6" id="KW-0479">Metal-binding</keyword>